<dbReference type="Gene3D" id="1.25.40.900">
    <property type="match status" value="1"/>
</dbReference>
<evidence type="ECO:0000259" key="7">
    <source>
        <dbReference type="Pfam" id="PF07980"/>
    </source>
</evidence>
<keyword evidence="3 6" id="KW-0732">Signal</keyword>
<keyword evidence="10" id="KW-1185">Reference proteome</keyword>
<dbReference type="InterPro" id="IPR011990">
    <property type="entry name" value="TPR-like_helical_dom_sf"/>
</dbReference>
<dbReference type="PROSITE" id="PS51257">
    <property type="entry name" value="PROKAR_LIPOPROTEIN"/>
    <property type="match status" value="1"/>
</dbReference>
<comment type="subcellular location">
    <subcellularLocation>
        <location evidence="1">Cell outer membrane</location>
    </subcellularLocation>
</comment>
<dbReference type="SUPFAM" id="SSF48452">
    <property type="entry name" value="TPR-like"/>
    <property type="match status" value="1"/>
</dbReference>
<organism evidence="9 10">
    <name type="scientific">Pedobacter frigoris</name>
    <dbReference type="NCBI Taxonomy" id="2571272"/>
    <lineage>
        <taxon>Bacteria</taxon>
        <taxon>Pseudomonadati</taxon>
        <taxon>Bacteroidota</taxon>
        <taxon>Sphingobacteriia</taxon>
        <taxon>Sphingobacteriales</taxon>
        <taxon>Sphingobacteriaceae</taxon>
        <taxon>Pedobacter</taxon>
    </lineage>
</organism>
<evidence type="ECO:0000313" key="10">
    <source>
        <dbReference type="Proteomes" id="UP000307244"/>
    </source>
</evidence>
<dbReference type="AlphaFoldDB" id="A0A4V5NZ91"/>
<evidence type="ECO:0000256" key="2">
    <source>
        <dbReference type="ARBA" id="ARBA00006275"/>
    </source>
</evidence>
<proteinExistence type="inferred from homology"/>
<sequence length="484" mass="53709">MKKISFIALALFSTLSLISCKKFLTVVPKTQMPQNVLFSTEGGFKDALTGAYIQMKGTGLYGAAMTQTTLEQLTSSWDVTSNSTEQRIGLFNYADAGVEGALEGIYANQYAVIASLNAILAQIDAKKDVFTTSGMYETIKSECLAMRAYCHFDVLRLYGPLPGAPGSTNMLPYVTRLSTTPNPKLTYDQFKEALFKDLTEAEALVKDIDPITQYSLAQLKSPSQTSVFNPADTYMAYRYLRLNYYAVKGIQARAYLWFNDKDKAYECAKLLIDAKNADGSAKFRLGTAADMTALDYVLTPEHIFGLYDFSMYTKYTTYYGGGALKKGTAATTITTQLYGNTGTDIREANLWELITLSNQAKCYIPKKYKVAEKPASLALDFKQIPMIRISEMYLIAAEAAPQAEGQAYWATFRTSRNIPATTLPTDPTLRALEIMKEFRKEFYAEGQSFFAYKRVNAPKASFLFAPAAATLNYLIPVPKTDAIN</sequence>
<dbReference type="Gene3D" id="2.20.20.130">
    <property type="match status" value="1"/>
</dbReference>
<comment type="similarity">
    <text evidence="2">Belongs to the SusD family.</text>
</comment>
<dbReference type="Pfam" id="PF07980">
    <property type="entry name" value="SusD_RagB"/>
    <property type="match status" value="1"/>
</dbReference>
<dbReference type="Proteomes" id="UP000307244">
    <property type="component" value="Unassembled WGS sequence"/>
</dbReference>
<keyword evidence="5" id="KW-0998">Cell outer membrane</keyword>
<dbReference type="InterPro" id="IPR012944">
    <property type="entry name" value="SusD_RagB_dom"/>
</dbReference>
<feature type="signal peptide" evidence="6">
    <location>
        <begin position="1"/>
        <end position="18"/>
    </location>
</feature>
<name>A0A4V5NZ91_9SPHI</name>
<evidence type="ECO:0000313" key="9">
    <source>
        <dbReference type="EMBL" id="TKC07438.1"/>
    </source>
</evidence>
<feature type="chain" id="PRO_5020393920" evidence="6">
    <location>
        <begin position="19"/>
        <end position="484"/>
    </location>
</feature>
<feature type="domain" description="RagB/SusD" evidence="7">
    <location>
        <begin position="309"/>
        <end position="455"/>
    </location>
</feature>
<evidence type="ECO:0000256" key="1">
    <source>
        <dbReference type="ARBA" id="ARBA00004442"/>
    </source>
</evidence>
<accession>A0A4V5NZ91</accession>
<gene>
    <name evidence="9" type="ORF">FA047_09330</name>
</gene>
<dbReference type="InterPro" id="IPR033985">
    <property type="entry name" value="SusD-like_N"/>
</dbReference>
<feature type="domain" description="SusD-like N-terminal" evidence="8">
    <location>
        <begin position="22"/>
        <end position="208"/>
    </location>
</feature>
<reference evidence="9 10" key="1">
    <citation type="submission" date="2019-04" db="EMBL/GenBank/DDBJ databases">
        <title>Pedobacter sp. RP-3-15 sp. nov., isolated from Arctic soil.</title>
        <authorList>
            <person name="Dahal R.H."/>
            <person name="Kim D.-U."/>
        </authorList>
    </citation>
    <scope>NUCLEOTIDE SEQUENCE [LARGE SCALE GENOMIC DNA]</scope>
    <source>
        <strain evidence="9 10">RP-3-15</strain>
    </source>
</reference>
<evidence type="ECO:0000259" key="8">
    <source>
        <dbReference type="Pfam" id="PF14322"/>
    </source>
</evidence>
<comment type="caution">
    <text evidence="9">The sequence shown here is derived from an EMBL/GenBank/DDBJ whole genome shotgun (WGS) entry which is preliminary data.</text>
</comment>
<evidence type="ECO:0000256" key="6">
    <source>
        <dbReference type="SAM" id="SignalP"/>
    </source>
</evidence>
<protein>
    <submittedName>
        <fullName evidence="9">RagB/SusD family nutrient uptake outer membrane protein</fullName>
    </submittedName>
</protein>
<keyword evidence="4" id="KW-0472">Membrane</keyword>
<evidence type="ECO:0000256" key="5">
    <source>
        <dbReference type="ARBA" id="ARBA00023237"/>
    </source>
</evidence>
<dbReference type="RefSeq" id="WP_136835728.1">
    <property type="nucleotide sequence ID" value="NZ_SWBQ01000002.1"/>
</dbReference>
<evidence type="ECO:0000256" key="4">
    <source>
        <dbReference type="ARBA" id="ARBA00023136"/>
    </source>
</evidence>
<dbReference type="OrthoDB" id="1097962at2"/>
<dbReference type="GO" id="GO:0009279">
    <property type="term" value="C:cell outer membrane"/>
    <property type="evidence" value="ECO:0007669"/>
    <property type="project" value="UniProtKB-SubCell"/>
</dbReference>
<dbReference type="Pfam" id="PF14322">
    <property type="entry name" value="SusD-like_3"/>
    <property type="match status" value="1"/>
</dbReference>
<dbReference type="EMBL" id="SWBQ01000002">
    <property type="protein sequence ID" value="TKC07438.1"/>
    <property type="molecule type" value="Genomic_DNA"/>
</dbReference>
<dbReference type="Gene3D" id="1.25.40.390">
    <property type="match status" value="1"/>
</dbReference>
<evidence type="ECO:0000256" key="3">
    <source>
        <dbReference type="ARBA" id="ARBA00022729"/>
    </source>
</evidence>